<evidence type="ECO:0000256" key="1">
    <source>
        <dbReference type="SAM" id="Coils"/>
    </source>
</evidence>
<dbReference type="Gene3D" id="1.10.287.1490">
    <property type="match status" value="1"/>
</dbReference>
<dbReference type="AlphaFoldDB" id="A0A0S3QW17"/>
<protein>
    <submittedName>
        <fullName evidence="4">Uncharacterized protein</fullName>
    </submittedName>
</protein>
<keyword evidence="5" id="KW-1185">Reference proteome</keyword>
<evidence type="ECO:0000259" key="2">
    <source>
        <dbReference type="Pfam" id="PF02591"/>
    </source>
</evidence>
<dbReference type="InterPro" id="IPR056003">
    <property type="entry name" value="CT398_CC_hairpin"/>
</dbReference>
<evidence type="ECO:0000313" key="5">
    <source>
        <dbReference type="Proteomes" id="UP000063234"/>
    </source>
</evidence>
<dbReference type="STRING" id="1298851.TST_1745"/>
<dbReference type="Pfam" id="PF24481">
    <property type="entry name" value="CT398_CC"/>
    <property type="match status" value="1"/>
</dbReference>
<organism evidence="4 5">
    <name type="scientific">Thermosulfidibacter takaii (strain DSM 17441 / JCM 13301 / NBRC 103674 / ABI70S6)</name>
    <dbReference type="NCBI Taxonomy" id="1298851"/>
    <lineage>
        <taxon>Bacteria</taxon>
        <taxon>Pseudomonadati</taxon>
        <taxon>Thermosulfidibacterota</taxon>
        <taxon>Thermosulfidibacteria</taxon>
        <taxon>Thermosulfidibacterales</taxon>
        <taxon>Thermosulfidibacteraceae</taxon>
    </lineage>
</organism>
<sequence>MDKELEILIKLQSVDQFIVERKRDQQEIPKRLENLKKELEKAKEALDKIHKEKKEIALKRREKEKYLDELAEKIADRKGRLFKVKTNEEYAALLKEIENFKDEISSTEDEIIILLDRDEEIDKEIEEASKKVQELEKLLKEEEQKCQQLIDKIEEELKKALEDREQLWQSLSNRLQRLYEKLKNTKGSAVARAANQTCHGCFTELPPQTFLEVKKGEKLIQCPFCGRILYYWEEATVEQGDES</sequence>
<dbReference type="EMBL" id="AP013035">
    <property type="protein sequence ID" value="BAT72529.1"/>
    <property type="molecule type" value="Genomic_DNA"/>
</dbReference>
<dbReference type="KEGG" id="ttk:TST_1745"/>
<dbReference type="Proteomes" id="UP000063234">
    <property type="component" value="Chromosome"/>
</dbReference>
<feature type="domain" description="C4-type zinc ribbon" evidence="2">
    <location>
        <begin position="197"/>
        <end position="229"/>
    </location>
</feature>
<keyword evidence="1" id="KW-0175">Coiled coil</keyword>
<dbReference type="Pfam" id="PF02591">
    <property type="entry name" value="Zn_ribbon_9"/>
    <property type="match status" value="1"/>
</dbReference>
<name>A0A0S3QW17_THET7</name>
<dbReference type="InterPro" id="IPR052376">
    <property type="entry name" value="Oxidative_Scav/Glycosyltrans"/>
</dbReference>
<evidence type="ECO:0000313" key="4">
    <source>
        <dbReference type="EMBL" id="BAT72529.1"/>
    </source>
</evidence>
<evidence type="ECO:0000259" key="3">
    <source>
        <dbReference type="Pfam" id="PF24481"/>
    </source>
</evidence>
<dbReference type="PANTHER" id="PTHR39082">
    <property type="entry name" value="PHOSPHOLIPASE C-BETA-2-RELATED"/>
    <property type="match status" value="1"/>
</dbReference>
<dbReference type="InterPro" id="IPR003743">
    <property type="entry name" value="Zf-RING_7"/>
</dbReference>
<dbReference type="RefSeq" id="WP_068550693.1">
    <property type="nucleotide sequence ID" value="NZ_AP013035.1"/>
</dbReference>
<reference evidence="5" key="1">
    <citation type="journal article" date="2018" name="Science">
        <title>A primordial and reversible TCA cycle in a facultatively chemolithoautotrophic thermophile.</title>
        <authorList>
            <person name="Nunoura T."/>
            <person name="Chikaraishi Y."/>
            <person name="Izaki R."/>
            <person name="Suwa T."/>
            <person name="Sato T."/>
            <person name="Harada T."/>
            <person name="Mori K."/>
            <person name="Kato Y."/>
            <person name="Miyazaki M."/>
            <person name="Shimamura S."/>
            <person name="Yanagawa K."/>
            <person name="Shuto A."/>
            <person name="Ohkouchi N."/>
            <person name="Fujita N."/>
            <person name="Takaki Y."/>
            <person name="Atomi H."/>
            <person name="Takai K."/>
        </authorList>
    </citation>
    <scope>NUCLEOTIDE SEQUENCE [LARGE SCALE GENOMIC DNA]</scope>
    <source>
        <strain evidence="5">DSM 17441 / JCM 13301 / NBRC 103674 / ABI70S6</strain>
    </source>
</reference>
<dbReference type="OrthoDB" id="9795058at2"/>
<accession>A0A0S3QW17</accession>
<feature type="domain" description="CT398-like coiled coil hairpin" evidence="3">
    <location>
        <begin position="20"/>
        <end position="187"/>
    </location>
</feature>
<feature type="coiled-coil region" evidence="1">
    <location>
        <begin position="25"/>
        <end position="170"/>
    </location>
</feature>
<proteinExistence type="predicted"/>
<gene>
    <name evidence="4" type="ORF">TST_1745</name>
</gene>
<dbReference type="PANTHER" id="PTHR39082:SF1">
    <property type="entry name" value="SCAVENGER RECEPTOR CLASS A MEMBER 3"/>
    <property type="match status" value="1"/>
</dbReference>